<reference evidence="2" key="1">
    <citation type="submission" date="2022-05" db="EMBL/GenBank/DDBJ databases">
        <authorList>
            <person name="Jo J.-H."/>
            <person name="Im W.-T."/>
        </authorList>
    </citation>
    <scope>NUCLEOTIDE SEQUENCE</scope>
    <source>
        <strain evidence="2">RB56-2</strain>
    </source>
</reference>
<protein>
    <recommendedName>
        <fullName evidence="4">DUF3833 domain-containing protein</fullName>
    </recommendedName>
</protein>
<comment type="caution">
    <text evidence="2">The sequence shown here is derived from an EMBL/GenBank/DDBJ whole genome shotgun (WGS) entry which is preliminary data.</text>
</comment>
<accession>A0ABT0S6Q1</accession>
<dbReference type="RefSeq" id="WP_249914532.1">
    <property type="nucleotide sequence ID" value="NZ_JAMGBB010000001.1"/>
</dbReference>
<evidence type="ECO:0008006" key="4">
    <source>
        <dbReference type="Google" id="ProtNLM"/>
    </source>
</evidence>
<dbReference type="EMBL" id="JAMGBB010000001">
    <property type="protein sequence ID" value="MCL6740079.1"/>
    <property type="molecule type" value="Genomic_DNA"/>
</dbReference>
<dbReference type="Proteomes" id="UP001165383">
    <property type="component" value="Unassembled WGS sequence"/>
</dbReference>
<organism evidence="2 3">
    <name type="scientific">Sphingomonas brevis</name>
    <dbReference type="NCBI Taxonomy" id="2908206"/>
    <lineage>
        <taxon>Bacteria</taxon>
        <taxon>Pseudomonadati</taxon>
        <taxon>Pseudomonadota</taxon>
        <taxon>Alphaproteobacteria</taxon>
        <taxon>Sphingomonadales</taxon>
        <taxon>Sphingomonadaceae</taxon>
        <taxon>Sphingomonas</taxon>
    </lineage>
</organism>
<name>A0ABT0S6Q1_9SPHN</name>
<sequence>MPNCVKGVMSGTYRTIFARPLALAAVPIAMLGSASAGSAAVELPSDPMRFFEGRTESTSTVKLFMHRPFSSRSMGQGEIANGVLNLVQRVEEDGKTPFDRRWKMRQVGPGHFTGSMNEAVGPVTVEEVGDQYRFRFKLKGSLSVEQWLTPLPGGKVARSKTTIRKLGMTVGRSDGTVRKL</sequence>
<evidence type="ECO:0000256" key="1">
    <source>
        <dbReference type="SAM" id="SignalP"/>
    </source>
</evidence>
<keyword evidence="3" id="KW-1185">Reference proteome</keyword>
<evidence type="ECO:0000313" key="2">
    <source>
        <dbReference type="EMBL" id="MCL6740079.1"/>
    </source>
</evidence>
<gene>
    <name evidence="2" type="ORF">LZ518_02875</name>
</gene>
<feature type="signal peptide" evidence="1">
    <location>
        <begin position="1"/>
        <end position="24"/>
    </location>
</feature>
<keyword evidence="1" id="KW-0732">Signal</keyword>
<proteinExistence type="predicted"/>
<evidence type="ECO:0000313" key="3">
    <source>
        <dbReference type="Proteomes" id="UP001165383"/>
    </source>
</evidence>
<feature type="chain" id="PRO_5046191285" description="DUF3833 domain-containing protein" evidence="1">
    <location>
        <begin position="25"/>
        <end position="180"/>
    </location>
</feature>